<feature type="domain" description="SAM" evidence="10">
    <location>
        <begin position="14"/>
        <end position="94"/>
    </location>
</feature>
<feature type="compositionally biased region" description="Basic residues" evidence="9">
    <location>
        <begin position="594"/>
        <end position="607"/>
    </location>
</feature>
<feature type="compositionally biased region" description="Polar residues" evidence="9">
    <location>
        <begin position="1865"/>
        <end position="1879"/>
    </location>
</feature>
<dbReference type="EMBL" id="CP120627">
    <property type="protein sequence ID" value="WEW56605.1"/>
    <property type="molecule type" value="Genomic_DNA"/>
</dbReference>
<dbReference type="PROSITE" id="PS50105">
    <property type="entry name" value="SAM_DOMAIN"/>
    <property type="match status" value="1"/>
</dbReference>
<dbReference type="InterPro" id="IPR001650">
    <property type="entry name" value="Helicase_C-like"/>
</dbReference>
<dbReference type="InterPro" id="IPR056026">
    <property type="entry name" value="DUF7607"/>
</dbReference>
<dbReference type="PROSITE" id="PS51194">
    <property type="entry name" value="HELICASE_CTER"/>
    <property type="match status" value="1"/>
</dbReference>
<dbReference type="GO" id="GO:0005634">
    <property type="term" value="C:nucleus"/>
    <property type="evidence" value="ECO:0007669"/>
    <property type="project" value="UniProtKB-SubCell"/>
</dbReference>
<name>A0AAF0IG37_9EURO</name>
<dbReference type="SMART" id="SM00490">
    <property type="entry name" value="HELICc"/>
    <property type="match status" value="1"/>
</dbReference>
<dbReference type="InterPro" id="IPR044574">
    <property type="entry name" value="ARIP4-like"/>
</dbReference>
<dbReference type="SMART" id="SM00487">
    <property type="entry name" value="DEXDc"/>
    <property type="match status" value="1"/>
</dbReference>
<evidence type="ECO:0000256" key="4">
    <source>
        <dbReference type="ARBA" id="ARBA00022801"/>
    </source>
</evidence>
<evidence type="ECO:0000256" key="6">
    <source>
        <dbReference type="ARBA" id="ARBA00022840"/>
    </source>
</evidence>
<accession>A0AAF0IG37</accession>
<dbReference type="Gene3D" id="3.40.50.10810">
    <property type="entry name" value="Tandem AAA-ATPase domain"/>
    <property type="match status" value="1"/>
</dbReference>
<dbReference type="Pfam" id="PF00271">
    <property type="entry name" value="Helicase_C"/>
    <property type="match status" value="1"/>
</dbReference>
<dbReference type="SUPFAM" id="SSF52540">
    <property type="entry name" value="P-loop containing nucleoside triphosphate hydrolases"/>
    <property type="match status" value="2"/>
</dbReference>
<feature type="region of interest" description="Disordered" evidence="9">
    <location>
        <begin position="188"/>
        <end position="234"/>
    </location>
</feature>
<feature type="compositionally biased region" description="Acidic residues" evidence="9">
    <location>
        <begin position="1557"/>
        <end position="1568"/>
    </location>
</feature>
<evidence type="ECO:0000259" key="11">
    <source>
        <dbReference type="PROSITE" id="PS51192"/>
    </source>
</evidence>
<feature type="compositionally biased region" description="Polar residues" evidence="9">
    <location>
        <begin position="1770"/>
        <end position="1792"/>
    </location>
</feature>
<feature type="compositionally biased region" description="Pro residues" evidence="9">
    <location>
        <begin position="574"/>
        <end position="583"/>
    </location>
</feature>
<feature type="region of interest" description="Disordered" evidence="9">
    <location>
        <begin position="1549"/>
        <end position="1568"/>
    </location>
</feature>
<dbReference type="Pfam" id="PF00176">
    <property type="entry name" value="SNF2-rel_dom"/>
    <property type="match status" value="1"/>
</dbReference>
<evidence type="ECO:0000256" key="1">
    <source>
        <dbReference type="ARBA" id="ARBA00004123"/>
    </source>
</evidence>
<evidence type="ECO:0000259" key="10">
    <source>
        <dbReference type="PROSITE" id="PS50105"/>
    </source>
</evidence>
<reference evidence="13" key="1">
    <citation type="submission" date="2023-03" db="EMBL/GenBank/DDBJ databases">
        <title>Emydomyces testavorans Genome Sequence.</title>
        <authorList>
            <person name="Hoyer L."/>
        </authorList>
    </citation>
    <scope>NUCLEOTIDE SEQUENCE</scope>
    <source>
        <strain evidence="13">16-2883</strain>
    </source>
</reference>
<dbReference type="GO" id="GO:0005524">
    <property type="term" value="F:ATP binding"/>
    <property type="evidence" value="ECO:0007669"/>
    <property type="project" value="UniProtKB-KW"/>
</dbReference>
<dbReference type="GO" id="GO:0003677">
    <property type="term" value="F:DNA binding"/>
    <property type="evidence" value="ECO:0007669"/>
    <property type="project" value="UniProtKB-KW"/>
</dbReference>
<evidence type="ECO:0000256" key="7">
    <source>
        <dbReference type="ARBA" id="ARBA00023125"/>
    </source>
</evidence>
<evidence type="ECO:0000256" key="9">
    <source>
        <dbReference type="SAM" id="MobiDB-lite"/>
    </source>
</evidence>
<dbReference type="InterPro" id="IPR049730">
    <property type="entry name" value="SNF2/RAD54-like_C"/>
</dbReference>
<feature type="compositionally biased region" description="Polar residues" evidence="9">
    <location>
        <begin position="1738"/>
        <end position="1751"/>
    </location>
</feature>
<dbReference type="CDD" id="cd18793">
    <property type="entry name" value="SF2_C_SNF"/>
    <property type="match status" value="1"/>
</dbReference>
<keyword evidence="4" id="KW-0378">Hydrolase</keyword>
<dbReference type="CDD" id="cd18007">
    <property type="entry name" value="DEXHc_ATRX-like"/>
    <property type="match status" value="1"/>
</dbReference>
<organism evidence="13 14">
    <name type="scientific">Emydomyces testavorans</name>
    <dbReference type="NCBI Taxonomy" id="2070801"/>
    <lineage>
        <taxon>Eukaryota</taxon>
        <taxon>Fungi</taxon>
        <taxon>Dikarya</taxon>
        <taxon>Ascomycota</taxon>
        <taxon>Pezizomycotina</taxon>
        <taxon>Eurotiomycetes</taxon>
        <taxon>Eurotiomycetidae</taxon>
        <taxon>Onygenales</taxon>
        <taxon>Nannizziopsiaceae</taxon>
        <taxon>Emydomyces</taxon>
    </lineage>
</organism>
<dbReference type="PANTHER" id="PTHR45797">
    <property type="entry name" value="RAD54-LIKE"/>
    <property type="match status" value="1"/>
</dbReference>
<keyword evidence="7" id="KW-0238">DNA-binding</keyword>
<sequence>MAQDSLESQDPFDWSIEEVVAYLCHASFDSWTRSKISPPRPNPDVLEKALRENDVTGHVLLTEINKQTLIEDFGLKSLGQRATIIQAVQYLQGLSQKYKEYHDTSIPSSTPFALPQNGPQLPRVARPSVQPQEHFQKAEPSASTLPHLNATALIDMPAQGIEDESLQPPVTKSAPVSKDDALSLALAPSLPMQNSTDRRHKEHYVVNKDGKKRRKLDPDALITQPAEPQPRGRRYLEARRSTVSDIFYSGTIGAENESDEDTFCMFGTASCPTGHQLFVNQKMRYSLRQRPQYLKTKDGKPVIAVFPYRATPLLNGGSRFFSLFVKKGKKVIATKEDIFDWPEFDLGDDRLQYLLSKYPPKDENDALPVYGDSASEDDYDSETWNEIDQENQQKEANDSTQSKILPPEEVDAVIDSCIAEFIDKWQLQKRPLEDRKARRIWLRSSMNRTQLADINTASTKISHMNHRLKELRKAVKVTPWSRVKDVRLQCQSMEQTVFELEHQKWVIATLELEKCPPNSIDRPKVSKPLRRPQLLDDDEESLGSDTSNDANDPDDFVVPDDQPADHDRGVEPELFPPFNPDIAPPDDGDDVLSPRKKVKLQRARRAANNKEAKTATPTSNTISRNSVGIEVVDLTISDNNEDEKNGDDNSRRERFDVRTPPLNPSEASHRQNASSLRLDDLEGSTNTSVAYAPPTNLVDLDLDRIMSLTTEELQLDRTVLLAWHVHNMPAEDREGLIRFFSTTPLKVLKGVVVNGLQNMLARCYVLPGYNHEDSEILMRIVVMYVSWIVGKRLFADKGISKYDIKYSIRKRKVRQYLSLLADILRLYPFKKTREKKEKEPSTEAIPEETVTLDTSDDLSGEEAMADEQTRTPHKKRKRAVKQSQEAIDTQKRAQRRVQLQEEQQLRLQQRLERSGVANSDPGRQAVSFDEPIIYLDAHIGRRVKAHQLQGIQFMWRELIKDEKREGCLLAHTMGLGKTMQVISLLVTIANAANSPDAEIRKQIPECFRQSRTLILCPSSLIENWWEEFLTWRPPDPASMKNLGPVRKVLVSAQLGERLDEITAWHSEGGVLLISYDIFRVMVLNRSTKARPCPFEPEEHAAIKRQLVEGPNIVVADEAHKMKNRGTGIAEASTYFKSKSRIALTGSPLANHLEEYYSMINWIAPNYLGDFVQFRAKYVEPIEAGLYVDSTRYERRESLKRLQVLKKDLDPKVNRADISVLEGDIPPKVEFVITLPLTPLQEDAYKIYVASLATRDDVPMARLWAWLAILSLLCNHPSCFVEKLLKKNNGKKAKSLQQDSEYESFAEDIPVTQVLTPDIISELQRVFEGISELESTTLSHRAKMLEQIVEESIKAEDRVLVFSHSIPTLNYLERVLKKNVWRYSRLDGATPIGTRQASTKYFNRADSPMQVYLISTKAGGLGLNIPGANRVVIFDFAFNPTWEEQAVGRAYRFGQTKPVFVYRFIAGGTYEDAMYNKTVFKTQLSFRVVDKKNPIRYASKSKKAYLFPPKEVKQQDLSEFKGKDPKVLDKILEQPNFVREIALTETFQREDNDKLTPEEEQAVQAELDDERLKRNDPAAWERKQIEIQKTFEATLAMKQPYTHANNVRFSQPTPKSPMVPSGTPPLRFPGPISPGFDPRNRAHGVPSSSAPQPAPQHSGPPPLQPDTSLFAVPSSQPTNAQMATFTSLSTNIPRSSRLVAPPRSPLTQSNGSATASSPLKNSIASPAQLGTLPQPPANSPNISITAPTTASTDMPGPGRLSVPPANKDMSTETSTQPPTNTAGPVRPSVTTPQSSSEPPHASSSSVSTVTSASSPTKISSTAEPDNLVKSPAKQTVARKAPRSFDGVFEEDQPNQGSSDLPGHSPKTPNIEQNPTRCATQ</sequence>
<comment type="subcellular location">
    <subcellularLocation>
        <location evidence="1">Nucleus</location>
    </subcellularLocation>
</comment>
<dbReference type="Proteomes" id="UP001219355">
    <property type="component" value="Chromosome 1"/>
</dbReference>
<evidence type="ECO:0000313" key="14">
    <source>
        <dbReference type="Proteomes" id="UP001219355"/>
    </source>
</evidence>
<feature type="compositionally biased region" description="Acidic residues" evidence="9">
    <location>
        <begin position="854"/>
        <end position="865"/>
    </location>
</feature>
<feature type="compositionally biased region" description="Basic and acidic residues" evidence="9">
    <location>
        <begin position="196"/>
        <end position="209"/>
    </location>
</feature>
<dbReference type="InterPro" id="IPR038718">
    <property type="entry name" value="SNF2-like_sf"/>
</dbReference>
<evidence type="ECO:0000259" key="12">
    <source>
        <dbReference type="PROSITE" id="PS51194"/>
    </source>
</evidence>
<proteinExistence type="inferred from homology"/>
<keyword evidence="5" id="KW-0347">Helicase</keyword>
<evidence type="ECO:0000256" key="5">
    <source>
        <dbReference type="ARBA" id="ARBA00022806"/>
    </source>
</evidence>
<evidence type="ECO:0000256" key="8">
    <source>
        <dbReference type="ARBA" id="ARBA00023242"/>
    </source>
</evidence>
<feature type="domain" description="Helicase C-terminal" evidence="12">
    <location>
        <begin position="1343"/>
        <end position="1494"/>
    </location>
</feature>
<evidence type="ECO:0000313" key="13">
    <source>
        <dbReference type="EMBL" id="WEW56605.1"/>
    </source>
</evidence>
<feature type="region of interest" description="Disordered" evidence="9">
    <location>
        <begin position="517"/>
        <end position="687"/>
    </location>
</feature>
<feature type="compositionally biased region" description="Pro residues" evidence="9">
    <location>
        <begin position="1651"/>
        <end position="1663"/>
    </location>
</feature>
<dbReference type="Pfam" id="PF24580">
    <property type="entry name" value="DUF7607"/>
    <property type="match status" value="1"/>
</dbReference>
<evidence type="ECO:0000256" key="3">
    <source>
        <dbReference type="ARBA" id="ARBA00022741"/>
    </source>
</evidence>
<feature type="region of interest" description="Disordered" evidence="9">
    <location>
        <begin position="835"/>
        <end position="901"/>
    </location>
</feature>
<keyword evidence="6" id="KW-0067">ATP-binding</keyword>
<evidence type="ECO:0008006" key="15">
    <source>
        <dbReference type="Google" id="ProtNLM"/>
    </source>
</evidence>
<keyword evidence="3" id="KW-0547">Nucleotide-binding</keyword>
<gene>
    <name evidence="13" type="ORF">PRK78_002052</name>
</gene>
<feature type="compositionally biased region" description="Low complexity" evidence="9">
    <location>
        <begin position="1793"/>
        <end position="1815"/>
    </location>
</feature>
<keyword evidence="8" id="KW-0539">Nucleus</keyword>
<dbReference type="InterPro" id="IPR027417">
    <property type="entry name" value="P-loop_NTPase"/>
</dbReference>
<feature type="compositionally biased region" description="Basic residues" evidence="9">
    <location>
        <begin position="871"/>
        <end position="880"/>
    </location>
</feature>
<feature type="region of interest" description="Disordered" evidence="9">
    <location>
        <begin position="1605"/>
        <end position="1673"/>
    </location>
</feature>
<dbReference type="Gene3D" id="1.10.150.50">
    <property type="entry name" value="Transcription Factor, Ets-1"/>
    <property type="match status" value="1"/>
</dbReference>
<comment type="similarity">
    <text evidence="2">Belongs to the SNF2/RAD54 helicase family.</text>
</comment>
<dbReference type="SUPFAM" id="SSF47769">
    <property type="entry name" value="SAM/Pointed domain"/>
    <property type="match status" value="1"/>
</dbReference>
<dbReference type="InterPro" id="IPR000330">
    <property type="entry name" value="SNF2_N"/>
</dbReference>
<protein>
    <recommendedName>
        <fullName evidence="15">SNF2 family helicase/ATPase</fullName>
    </recommendedName>
</protein>
<feature type="domain" description="Helicase ATP-binding" evidence="11">
    <location>
        <begin position="958"/>
        <end position="1165"/>
    </location>
</feature>
<feature type="region of interest" description="Disordered" evidence="9">
    <location>
        <begin position="1692"/>
        <end position="1879"/>
    </location>
</feature>
<dbReference type="GO" id="GO:0016887">
    <property type="term" value="F:ATP hydrolysis activity"/>
    <property type="evidence" value="ECO:0007669"/>
    <property type="project" value="InterPro"/>
</dbReference>
<dbReference type="InterPro" id="IPR001660">
    <property type="entry name" value="SAM"/>
</dbReference>
<dbReference type="Gene3D" id="3.40.50.300">
    <property type="entry name" value="P-loop containing nucleotide triphosphate hydrolases"/>
    <property type="match status" value="1"/>
</dbReference>
<feature type="compositionally biased region" description="Pro residues" evidence="9">
    <location>
        <begin position="1613"/>
        <end position="1631"/>
    </location>
</feature>
<dbReference type="GO" id="GO:0004386">
    <property type="term" value="F:helicase activity"/>
    <property type="evidence" value="ECO:0007669"/>
    <property type="project" value="UniProtKB-KW"/>
</dbReference>
<dbReference type="InterPro" id="IPR014001">
    <property type="entry name" value="Helicase_ATP-bd"/>
</dbReference>
<keyword evidence="14" id="KW-1185">Reference proteome</keyword>
<dbReference type="InterPro" id="IPR013761">
    <property type="entry name" value="SAM/pointed_sf"/>
</dbReference>
<dbReference type="PROSITE" id="PS51192">
    <property type="entry name" value="HELICASE_ATP_BIND_1"/>
    <property type="match status" value="1"/>
</dbReference>
<feature type="compositionally biased region" description="Basic and acidic residues" evidence="9">
    <location>
        <begin position="642"/>
        <end position="657"/>
    </location>
</feature>
<evidence type="ECO:0000256" key="2">
    <source>
        <dbReference type="ARBA" id="ARBA00007025"/>
    </source>
</evidence>
<dbReference type="PANTHER" id="PTHR45797:SF1">
    <property type="entry name" value="HELICASE ARIP4"/>
    <property type="match status" value="1"/>
</dbReference>
<feature type="compositionally biased region" description="Polar residues" evidence="9">
    <location>
        <begin position="1704"/>
        <end position="1724"/>
    </location>
</feature>
<feature type="compositionally biased region" description="Polar residues" evidence="9">
    <location>
        <begin position="617"/>
        <end position="626"/>
    </location>
</feature>